<evidence type="ECO:0000313" key="2">
    <source>
        <dbReference type="Proteomes" id="UP000500961"/>
    </source>
</evidence>
<dbReference type="InterPro" id="IPR041662">
    <property type="entry name" value="SusD-like_2"/>
</dbReference>
<sequence>MSMKSIKFKYLIALTFVVTLGNSCTKDFEEINKNPNAIDITKEYPDKLLANAIEGIADQVFDVWLGHEIGSCWVQHMAKVQYTDEDRYVPRNDVINSVWNWLYAGPGMETQRLYEMGEHLGNQNYQGVALVLKSYIFSVLTDLYGDIPYKEAFKIDSILMPKFDQQEFVYIDLINKLKYANSILLEDGTPIEGDILFNGDINKWRRFANSLRLRLLMRMSYQSEYHDFIREEINSMISDAASNPLISKNSENAALIFLGSYPNNHPLNETYKTRDDHRVSKTLIDAMYNPNNHDHPDWRIVVYAETPEAGGYWIGLPNGLTSAKAAAYLGNGITRTSKLGEYFRRADAPGMFISRAEVCFLLAEASYRGLLTVGTETVQDYYEMGIKESYNQFASEIVSKVPDYYSDFIGISTTVDDFYNDYMANGGAWDATKALEKIYTQKWIAMFDQGLQAWFEWRRTGYPQLTPAEDGLNNGRIPQRLRYPSDEYSRNGKKLTEAITRQGEDDLNTRVWWDVADN</sequence>
<keyword evidence="1" id="KW-0449">Lipoprotein</keyword>
<dbReference type="KEGG" id="ttz:FHG85_09015"/>
<reference evidence="1 2" key="1">
    <citation type="submission" date="2019-07" db="EMBL/GenBank/DDBJ databases">
        <title>Thalassofilum flectens gen. nov., sp. nov., a novel moderate thermophilic anaerobe from a shallow sea hot spring in Kunashir Island (Russia), representing a new family in the order Bacteroidales, and proposal of Thalassofilacea fam. nov.</title>
        <authorList>
            <person name="Kochetkova T.V."/>
            <person name="Podosokorskaya O.A."/>
            <person name="Novikov A."/>
            <person name="Elcheninov A.G."/>
            <person name="Toshchakov S.V."/>
            <person name="Kublanov I.V."/>
        </authorList>
    </citation>
    <scope>NUCLEOTIDE SEQUENCE [LARGE SCALE GENOMIC DNA]</scope>
    <source>
        <strain evidence="1 2">38-H</strain>
    </source>
</reference>
<dbReference type="Gene3D" id="1.25.40.390">
    <property type="match status" value="1"/>
</dbReference>
<accession>A0A7D3XH66</accession>
<evidence type="ECO:0000313" key="1">
    <source>
        <dbReference type="EMBL" id="QKG80397.1"/>
    </source>
</evidence>
<protein>
    <submittedName>
        <fullName evidence="1">SusD/RagB family nutrient-binding outer membrane lipoprotein</fullName>
    </submittedName>
</protein>
<proteinExistence type="predicted"/>
<dbReference type="EMBL" id="CP041345">
    <property type="protein sequence ID" value="QKG80397.1"/>
    <property type="molecule type" value="Genomic_DNA"/>
</dbReference>
<keyword evidence="2" id="KW-1185">Reference proteome</keyword>
<dbReference type="SUPFAM" id="SSF48452">
    <property type="entry name" value="TPR-like"/>
    <property type="match status" value="1"/>
</dbReference>
<name>A0A7D3XH66_9BACT</name>
<dbReference type="AlphaFoldDB" id="A0A7D3XH66"/>
<dbReference type="Pfam" id="PF12771">
    <property type="entry name" value="SusD-like_2"/>
    <property type="match status" value="1"/>
</dbReference>
<gene>
    <name evidence="1" type="ORF">FHG85_09015</name>
</gene>
<dbReference type="Proteomes" id="UP000500961">
    <property type="component" value="Chromosome"/>
</dbReference>
<dbReference type="InterPro" id="IPR011990">
    <property type="entry name" value="TPR-like_helical_dom_sf"/>
</dbReference>
<organism evidence="1 2">
    <name type="scientific">Tenuifilum thalassicum</name>
    <dbReference type="NCBI Taxonomy" id="2590900"/>
    <lineage>
        <taxon>Bacteria</taxon>
        <taxon>Pseudomonadati</taxon>
        <taxon>Bacteroidota</taxon>
        <taxon>Bacteroidia</taxon>
        <taxon>Bacteroidales</taxon>
        <taxon>Tenuifilaceae</taxon>
        <taxon>Tenuifilum</taxon>
    </lineage>
</organism>